<dbReference type="Proteomes" id="UP000184356">
    <property type="component" value="Unassembled WGS sequence"/>
</dbReference>
<dbReference type="OrthoDB" id="4510381at2759"/>
<dbReference type="VEuPathDB" id="FungiDB:ASPSYDRAFT_50517"/>
<keyword evidence="2" id="KW-1185">Reference proteome</keyword>
<dbReference type="RefSeq" id="XP_040697569.1">
    <property type="nucleotide sequence ID" value="XM_040848097.1"/>
</dbReference>
<dbReference type="EMBL" id="KV878596">
    <property type="protein sequence ID" value="OJJ53763.1"/>
    <property type="molecule type" value="Genomic_DNA"/>
</dbReference>
<evidence type="ECO:0000313" key="2">
    <source>
        <dbReference type="Proteomes" id="UP000184356"/>
    </source>
</evidence>
<dbReference type="GeneID" id="63764170"/>
<protein>
    <submittedName>
        <fullName evidence="1">Uncharacterized protein</fullName>
    </submittedName>
</protein>
<accession>A0A1L9T393</accession>
<evidence type="ECO:0000313" key="1">
    <source>
        <dbReference type="EMBL" id="OJJ53763.1"/>
    </source>
</evidence>
<sequence length="87" mass="9906">MAWSIDKSIAFITLLLTGTWSFLQIWNYVANAYRRALSQDSGIEVAVAREQDNTSPEILLESGLFNIPDQAYGLCLSLRQCYWSTRN</sequence>
<name>A0A1L9T393_9EURO</name>
<proteinExistence type="predicted"/>
<dbReference type="AlphaFoldDB" id="A0A1L9T393"/>
<gene>
    <name evidence="1" type="ORF">ASPSYDRAFT_50517</name>
</gene>
<organism evidence="1 2">
    <name type="scientific">Aspergillus sydowii CBS 593.65</name>
    <dbReference type="NCBI Taxonomy" id="1036612"/>
    <lineage>
        <taxon>Eukaryota</taxon>
        <taxon>Fungi</taxon>
        <taxon>Dikarya</taxon>
        <taxon>Ascomycota</taxon>
        <taxon>Pezizomycotina</taxon>
        <taxon>Eurotiomycetes</taxon>
        <taxon>Eurotiomycetidae</taxon>
        <taxon>Eurotiales</taxon>
        <taxon>Aspergillaceae</taxon>
        <taxon>Aspergillus</taxon>
        <taxon>Aspergillus subgen. Nidulantes</taxon>
    </lineage>
</organism>
<reference evidence="2" key="1">
    <citation type="journal article" date="2017" name="Genome Biol.">
        <title>Comparative genomics reveals high biological diversity and specific adaptations in the industrially and medically important fungal genus Aspergillus.</title>
        <authorList>
            <person name="de Vries R.P."/>
            <person name="Riley R."/>
            <person name="Wiebenga A."/>
            <person name="Aguilar-Osorio G."/>
            <person name="Amillis S."/>
            <person name="Uchima C.A."/>
            <person name="Anderluh G."/>
            <person name="Asadollahi M."/>
            <person name="Askin M."/>
            <person name="Barry K."/>
            <person name="Battaglia E."/>
            <person name="Bayram O."/>
            <person name="Benocci T."/>
            <person name="Braus-Stromeyer S.A."/>
            <person name="Caldana C."/>
            <person name="Canovas D."/>
            <person name="Cerqueira G.C."/>
            <person name="Chen F."/>
            <person name="Chen W."/>
            <person name="Choi C."/>
            <person name="Clum A."/>
            <person name="Dos Santos R.A."/>
            <person name="Damasio A.R."/>
            <person name="Diallinas G."/>
            <person name="Emri T."/>
            <person name="Fekete E."/>
            <person name="Flipphi M."/>
            <person name="Freyberg S."/>
            <person name="Gallo A."/>
            <person name="Gournas C."/>
            <person name="Habgood R."/>
            <person name="Hainaut M."/>
            <person name="Harispe M.L."/>
            <person name="Henrissat B."/>
            <person name="Hilden K.S."/>
            <person name="Hope R."/>
            <person name="Hossain A."/>
            <person name="Karabika E."/>
            <person name="Karaffa L."/>
            <person name="Karanyi Z."/>
            <person name="Krasevec N."/>
            <person name="Kuo A."/>
            <person name="Kusch H."/>
            <person name="LaButti K."/>
            <person name="Lagendijk E.L."/>
            <person name="Lapidus A."/>
            <person name="Levasseur A."/>
            <person name="Lindquist E."/>
            <person name="Lipzen A."/>
            <person name="Logrieco A.F."/>
            <person name="MacCabe A."/>
            <person name="Maekelae M.R."/>
            <person name="Malavazi I."/>
            <person name="Melin P."/>
            <person name="Meyer V."/>
            <person name="Mielnichuk N."/>
            <person name="Miskei M."/>
            <person name="Molnar A.P."/>
            <person name="Mule G."/>
            <person name="Ngan C.Y."/>
            <person name="Orejas M."/>
            <person name="Orosz E."/>
            <person name="Ouedraogo J.P."/>
            <person name="Overkamp K.M."/>
            <person name="Park H.-S."/>
            <person name="Perrone G."/>
            <person name="Piumi F."/>
            <person name="Punt P.J."/>
            <person name="Ram A.F."/>
            <person name="Ramon A."/>
            <person name="Rauscher S."/>
            <person name="Record E."/>
            <person name="Riano-Pachon D.M."/>
            <person name="Robert V."/>
            <person name="Roehrig J."/>
            <person name="Ruller R."/>
            <person name="Salamov A."/>
            <person name="Salih N.S."/>
            <person name="Samson R.A."/>
            <person name="Sandor E."/>
            <person name="Sanguinetti M."/>
            <person name="Schuetze T."/>
            <person name="Sepcic K."/>
            <person name="Shelest E."/>
            <person name="Sherlock G."/>
            <person name="Sophianopoulou V."/>
            <person name="Squina F.M."/>
            <person name="Sun H."/>
            <person name="Susca A."/>
            <person name="Todd R.B."/>
            <person name="Tsang A."/>
            <person name="Unkles S.E."/>
            <person name="van de Wiele N."/>
            <person name="van Rossen-Uffink D."/>
            <person name="Oliveira J.V."/>
            <person name="Vesth T.C."/>
            <person name="Visser J."/>
            <person name="Yu J.-H."/>
            <person name="Zhou M."/>
            <person name="Andersen M.R."/>
            <person name="Archer D.B."/>
            <person name="Baker S.E."/>
            <person name="Benoit I."/>
            <person name="Brakhage A.A."/>
            <person name="Braus G.H."/>
            <person name="Fischer R."/>
            <person name="Frisvad J.C."/>
            <person name="Goldman G.H."/>
            <person name="Houbraken J."/>
            <person name="Oakley B."/>
            <person name="Pocsi I."/>
            <person name="Scazzocchio C."/>
            <person name="Seiboth B."/>
            <person name="vanKuyk P.A."/>
            <person name="Wortman J."/>
            <person name="Dyer P.S."/>
            <person name="Grigoriev I.V."/>
        </authorList>
    </citation>
    <scope>NUCLEOTIDE SEQUENCE [LARGE SCALE GENOMIC DNA]</scope>
    <source>
        <strain evidence="2">CBS 593.65</strain>
    </source>
</reference>